<protein>
    <submittedName>
        <fullName evidence="2">DUF4129 domain-containing protein</fullName>
    </submittedName>
</protein>
<gene>
    <name evidence="2" type="ORF">EPI11_16870</name>
</gene>
<sequence>MNKLIIYPLLFASLHINLSAQTVEEDTIVVSETFIEAGDSLVSDENKSSPDVNIPLVYKDRKFTKGFKDKYTDSDFTYETKTKAKSQWERFLEWLGKLIDDIFSVGDKTTGTSAFTIFIRIMAGLIIGFAIYMIVRALLNKEGMWIFGRSRKNISVQDINEENIHQMDFSQLTENTKRAGDYKLAVRYYYLWLLKKLSANEIIDWHWDKTNSDYLYEIKNSTLKKDFEYLSYLYDYSWYGDFPLDEAAFLKAEKAFKKTLNTL</sequence>
<accession>A0A3S3TSX5</accession>
<dbReference type="AlphaFoldDB" id="A0A3S3TSX5"/>
<proteinExistence type="predicted"/>
<reference evidence="2 3" key="1">
    <citation type="submission" date="2019-01" db="EMBL/GenBank/DDBJ databases">
        <title>Flavobacterium sp. nov.,isolated from freshwater.</title>
        <authorList>
            <person name="Zhang R."/>
            <person name="Du Z.-J."/>
        </authorList>
    </citation>
    <scope>NUCLEOTIDE SEQUENCE [LARGE SCALE GENOMIC DNA]</scope>
    <source>
        <strain evidence="2 3">1E403</strain>
    </source>
</reference>
<feature type="transmembrane region" description="Helical" evidence="1">
    <location>
        <begin position="117"/>
        <end position="139"/>
    </location>
</feature>
<keyword evidence="1" id="KW-0472">Membrane</keyword>
<name>A0A3S3TSX5_9FLAO</name>
<keyword evidence="3" id="KW-1185">Reference proteome</keyword>
<comment type="caution">
    <text evidence="2">The sequence shown here is derived from an EMBL/GenBank/DDBJ whole genome shotgun (WGS) entry which is preliminary data.</text>
</comment>
<evidence type="ECO:0000313" key="2">
    <source>
        <dbReference type="EMBL" id="RWW92076.1"/>
    </source>
</evidence>
<dbReference type="OrthoDB" id="5491447at2"/>
<keyword evidence="1" id="KW-1133">Transmembrane helix</keyword>
<keyword evidence="1" id="KW-0812">Transmembrane</keyword>
<organism evidence="2 3">
    <name type="scientific">Flavobacterium cerinum</name>
    <dbReference type="NCBI Taxonomy" id="2502784"/>
    <lineage>
        <taxon>Bacteria</taxon>
        <taxon>Pseudomonadati</taxon>
        <taxon>Bacteroidota</taxon>
        <taxon>Flavobacteriia</taxon>
        <taxon>Flavobacteriales</taxon>
        <taxon>Flavobacteriaceae</taxon>
        <taxon>Flavobacterium</taxon>
    </lineage>
</organism>
<dbReference type="EMBL" id="SBII01000014">
    <property type="protein sequence ID" value="RWW92076.1"/>
    <property type="molecule type" value="Genomic_DNA"/>
</dbReference>
<dbReference type="RefSeq" id="WP_128391164.1">
    <property type="nucleotide sequence ID" value="NZ_SBII01000014.1"/>
</dbReference>
<dbReference type="Proteomes" id="UP000287527">
    <property type="component" value="Unassembled WGS sequence"/>
</dbReference>
<evidence type="ECO:0000256" key="1">
    <source>
        <dbReference type="SAM" id="Phobius"/>
    </source>
</evidence>
<evidence type="ECO:0000313" key="3">
    <source>
        <dbReference type="Proteomes" id="UP000287527"/>
    </source>
</evidence>